<organism evidence="2 3">
    <name type="scientific">Arabis alpina</name>
    <name type="common">Alpine rock-cress</name>
    <dbReference type="NCBI Taxonomy" id="50452"/>
    <lineage>
        <taxon>Eukaryota</taxon>
        <taxon>Viridiplantae</taxon>
        <taxon>Streptophyta</taxon>
        <taxon>Embryophyta</taxon>
        <taxon>Tracheophyta</taxon>
        <taxon>Spermatophyta</taxon>
        <taxon>Magnoliopsida</taxon>
        <taxon>eudicotyledons</taxon>
        <taxon>Gunneridae</taxon>
        <taxon>Pentapetalae</taxon>
        <taxon>rosids</taxon>
        <taxon>malvids</taxon>
        <taxon>Brassicales</taxon>
        <taxon>Brassicaceae</taxon>
        <taxon>Arabideae</taxon>
        <taxon>Arabis</taxon>
    </lineage>
</organism>
<dbReference type="PANTHER" id="PTHR31589">
    <property type="entry name" value="PROTEIN, PUTATIVE (DUF239)-RELATED-RELATED"/>
    <property type="match status" value="1"/>
</dbReference>
<dbReference type="Proteomes" id="UP000029120">
    <property type="component" value="Chromosome 7"/>
</dbReference>
<dbReference type="Gene3D" id="3.90.1320.10">
    <property type="entry name" value="Outer-capsid protein sigma 3, large lobe"/>
    <property type="match status" value="2"/>
</dbReference>
<dbReference type="Pfam" id="PF03080">
    <property type="entry name" value="Neprosin"/>
    <property type="match status" value="2"/>
</dbReference>
<feature type="domain" description="Neprosin PEP catalytic" evidence="1">
    <location>
        <begin position="310"/>
        <end position="561"/>
    </location>
</feature>
<evidence type="ECO:0000313" key="2">
    <source>
        <dbReference type="EMBL" id="KFK28897.1"/>
    </source>
</evidence>
<dbReference type="AlphaFoldDB" id="A0A087GG95"/>
<evidence type="ECO:0000313" key="3">
    <source>
        <dbReference type="Proteomes" id="UP000029120"/>
    </source>
</evidence>
<dbReference type="PANTHER" id="PTHR31589:SF61">
    <property type="entry name" value="CARBOXYL-TERMINAL PEPTIDASE-RELATED"/>
    <property type="match status" value="1"/>
</dbReference>
<feature type="non-terminal residue" evidence="2">
    <location>
        <position position="1"/>
    </location>
</feature>
<gene>
    <name evidence="2" type="ordered locus">AALP_Aa7g062300</name>
</gene>
<reference evidence="3" key="1">
    <citation type="journal article" date="2015" name="Nat. Plants">
        <title>Genome expansion of Arabis alpina linked with retrotransposition and reduced symmetric DNA methylation.</title>
        <authorList>
            <person name="Willing E.M."/>
            <person name="Rawat V."/>
            <person name="Mandakova T."/>
            <person name="Maumus F."/>
            <person name="James G.V."/>
            <person name="Nordstroem K.J."/>
            <person name="Becker C."/>
            <person name="Warthmann N."/>
            <person name="Chica C."/>
            <person name="Szarzynska B."/>
            <person name="Zytnicki M."/>
            <person name="Albani M.C."/>
            <person name="Kiefer C."/>
            <person name="Bergonzi S."/>
            <person name="Castaings L."/>
            <person name="Mateos J.L."/>
            <person name="Berns M.C."/>
            <person name="Bujdoso N."/>
            <person name="Piofczyk T."/>
            <person name="de Lorenzo L."/>
            <person name="Barrero-Sicilia C."/>
            <person name="Mateos I."/>
            <person name="Piednoel M."/>
            <person name="Hagmann J."/>
            <person name="Chen-Min-Tao R."/>
            <person name="Iglesias-Fernandez R."/>
            <person name="Schuster S.C."/>
            <person name="Alonso-Blanco C."/>
            <person name="Roudier F."/>
            <person name="Carbonero P."/>
            <person name="Paz-Ares J."/>
            <person name="Davis S.J."/>
            <person name="Pecinka A."/>
            <person name="Quesneville H."/>
            <person name="Colot V."/>
            <person name="Lysak M.A."/>
            <person name="Weigel D."/>
            <person name="Coupland G."/>
            <person name="Schneeberger K."/>
        </authorList>
    </citation>
    <scope>NUCLEOTIDE SEQUENCE [LARGE SCALE GENOMIC DNA]</scope>
    <source>
        <strain evidence="3">cv. Pajares</strain>
    </source>
</reference>
<dbReference type="InterPro" id="IPR053168">
    <property type="entry name" value="Glutamic_endopeptidase"/>
</dbReference>
<dbReference type="InterPro" id="IPR025521">
    <property type="entry name" value="Neprosin_propep"/>
</dbReference>
<dbReference type="EMBL" id="CM002875">
    <property type="protein sequence ID" value="KFK28897.1"/>
    <property type="molecule type" value="Genomic_DNA"/>
</dbReference>
<name>A0A087GG95_ARAAL</name>
<sequence length="563" mass="62931">FAVGEFRDVHYGAKGNLNIWEPDVSPTQFSLASILIAGGSNEKFQGIRAGWIVYQWLNRNHTRLYTYWTVDGFIKTGCYNTLCPGYIQVSTKIPLGFLFQPVSTYGGQQYEVGISIYQDDITGDWWLMVFDELVGYWPKSLFTEQGISQGANLASWGGEVYSPVKEKSPSMGSGHFPSGVMDAAKERREIPSEEEKEGLERQLKAINKPAIKTFKTRHGEIFDCIDIHKQLVFDHHLLKNHSVQLKPTTVPEWINISERDGSFQILQEGINCPDGTVIVRRTTMQNLINARRLKSMGLDGPRNFLTERTNTDLSGQVYFATVDYGPRSFYGVKGILNLWDPQVSQDQFSLAYMAIGGGDAGKVASISVGWMVNPSVYQNDHVHLYASWIAPGKKTGCYDITCPGFVQVSKNIPLGALLQPVSVYNGTQYQIDLTLYQDPAKGDWWFAYRDENVGYWPAALFMTSIVANKANYASWGGQAYSPVTEKTPVMGSGHWPNEGLEKAAYVNGIKIMDNSGNFWDPAVSSLKVRETNSTCYKAMYVHEDDEPWLRAVYYGGPAGCIGK</sequence>
<dbReference type="Pfam" id="PF14365">
    <property type="entry name" value="Neprosin_AP"/>
    <property type="match status" value="1"/>
</dbReference>
<dbReference type="PROSITE" id="PS52045">
    <property type="entry name" value="NEPROSIN_PEP_CD"/>
    <property type="match status" value="2"/>
</dbReference>
<proteinExistence type="predicted"/>
<dbReference type="InterPro" id="IPR004314">
    <property type="entry name" value="Neprosin"/>
</dbReference>
<protein>
    <recommendedName>
        <fullName evidence="1">Neprosin PEP catalytic domain-containing protein</fullName>
    </recommendedName>
</protein>
<accession>A0A087GG95</accession>
<dbReference type="OMA" id="VECPRGM"/>
<dbReference type="OrthoDB" id="1858978at2759"/>
<dbReference type="Gramene" id="KFK28897">
    <property type="protein sequence ID" value="KFK28897"/>
    <property type="gene ID" value="AALP_AA7G062300"/>
</dbReference>
<evidence type="ECO:0000259" key="1">
    <source>
        <dbReference type="PROSITE" id="PS52045"/>
    </source>
</evidence>
<feature type="domain" description="Neprosin PEP catalytic" evidence="1">
    <location>
        <begin position="1"/>
        <end position="251"/>
    </location>
</feature>
<dbReference type="eggNOG" id="ENOG502QU6K">
    <property type="taxonomic scope" value="Eukaryota"/>
</dbReference>
<keyword evidence="3" id="KW-1185">Reference proteome</keyword>